<feature type="transmembrane region" description="Helical" evidence="6">
    <location>
        <begin position="116"/>
        <end position="140"/>
    </location>
</feature>
<dbReference type="AlphaFoldDB" id="A0A8S1EE92"/>
<dbReference type="Proteomes" id="UP000494206">
    <property type="component" value="Unassembled WGS sequence"/>
</dbReference>
<dbReference type="GO" id="GO:0004888">
    <property type="term" value="F:transmembrane signaling receptor activity"/>
    <property type="evidence" value="ECO:0007669"/>
    <property type="project" value="InterPro"/>
</dbReference>
<keyword evidence="4 6" id="KW-1133">Transmembrane helix</keyword>
<feature type="transmembrane region" description="Helical" evidence="6">
    <location>
        <begin position="152"/>
        <end position="171"/>
    </location>
</feature>
<evidence type="ECO:0000256" key="3">
    <source>
        <dbReference type="ARBA" id="ARBA00022692"/>
    </source>
</evidence>
<evidence type="ECO:0000256" key="4">
    <source>
        <dbReference type="ARBA" id="ARBA00022989"/>
    </source>
</evidence>
<evidence type="ECO:0000313" key="8">
    <source>
        <dbReference type="Proteomes" id="UP000494206"/>
    </source>
</evidence>
<dbReference type="InterPro" id="IPR000609">
    <property type="entry name" value="7TM_GPCR_serpentine_rcpt_Srg"/>
</dbReference>
<dbReference type="GO" id="GO:0007606">
    <property type="term" value="P:sensory perception of chemical stimulus"/>
    <property type="evidence" value="ECO:0007669"/>
    <property type="project" value="UniProtKB-UniRule"/>
</dbReference>
<accession>A0A8S1EE92</accession>
<dbReference type="EMBL" id="CADEPM010000001">
    <property type="protein sequence ID" value="CAB3397844.1"/>
    <property type="molecule type" value="Genomic_DNA"/>
</dbReference>
<reference evidence="7 8" key="1">
    <citation type="submission" date="2020-04" db="EMBL/GenBank/DDBJ databases">
        <authorList>
            <person name="Laetsch R D."/>
            <person name="Stevens L."/>
            <person name="Kumar S."/>
            <person name="Blaxter L. M."/>
        </authorList>
    </citation>
    <scope>NUCLEOTIDE SEQUENCE [LARGE SCALE GENOMIC DNA]</scope>
</reference>
<dbReference type="Pfam" id="PF02118">
    <property type="entry name" value="Srg"/>
    <property type="match status" value="2"/>
</dbReference>
<evidence type="ECO:0000256" key="1">
    <source>
        <dbReference type="ARBA" id="ARBA00004141"/>
    </source>
</evidence>
<feature type="transmembrane region" description="Helical" evidence="6">
    <location>
        <begin position="6"/>
        <end position="28"/>
    </location>
</feature>
<name>A0A8S1EE92_9PELO</name>
<comment type="similarity">
    <text evidence="2 6">Belongs to the nematode receptor-like protein srg family.</text>
</comment>
<evidence type="ECO:0000313" key="7">
    <source>
        <dbReference type="EMBL" id="CAB3397844.1"/>
    </source>
</evidence>
<evidence type="ECO:0000256" key="5">
    <source>
        <dbReference type="ARBA" id="ARBA00023136"/>
    </source>
</evidence>
<keyword evidence="5 6" id="KW-0472">Membrane</keyword>
<dbReference type="GO" id="GO:0016020">
    <property type="term" value="C:membrane"/>
    <property type="evidence" value="ECO:0007669"/>
    <property type="project" value="UniProtKB-SubCell"/>
</dbReference>
<dbReference type="OrthoDB" id="5861002at2759"/>
<keyword evidence="3 6" id="KW-0812">Transmembrane</keyword>
<evidence type="ECO:0000256" key="2">
    <source>
        <dbReference type="ARBA" id="ARBA00005692"/>
    </source>
</evidence>
<dbReference type="PANTHER" id="PTHR31552">
    <property type="entry name" value="SERPENTINE RECEPTOR CLASS GAMMA"/>
    <property type="match status" value="1"/>
</dbReference>
<dbReference type="PANTHER" id="PTHR31552:SF8">
    <property type="entry name" value="SERPENTINE RECEPTOR CLASS GAMMA"/>
    <property type="match status" value="1"/>
</dbReference>
<protein>
    <recommendedName>
        <fullName evidence="6">Serpentine receptor class gamma</fullName>
    </recommendedName>
</protein>
<gene>
    <name evidence="7" type="ORF">CBOVIS_LOCUS1199</name>
</gene>
<feature type="transmembrane region" description="Helical" evidence="6">
    <location>
        <begin position="40"/>
        <end position="63"/>
    </location>
</feature>
<proteinExistence type="inferred from homology"/>
<comment type="subcellular location">
    <subcellularLocation>
        <location evidence="1">Membrane</location>
        <topology evidence="1">Multi-pass membrane protein</topology>
    </subcellularLocation>
</comment>
<keyword evidence="8" id="KW-1185">Reference proteome</keyword>
<organism evidence="7 8">
    <name type="scientific">Caenorhabditis bovis</name>
    <dbReference type="NCBI Taxonomy" id="2654633"/>
    <lineage>
        <taxon>Eukaryota</taxon>
        <taxon>Metazoa</taxon>
        <taxon>Ecdysozoa</taxon>
        <taxon>Nematoda</taxon>
        <taxon>Chromadorea</taxon>
        <taxon>Rhabditida</taxon>
        <taxon>Rhabditina</taxon>
        <taxon>Rhabditomorpha</taxon>
        <taxon>Rhabditoidea</taxon>
        <taxon>Rhabditidae</taxon>
        <taxon>Peloderinae</taxon>
        <taxon>Caenorhabditis</taxon>
    </lineage>
</organism>
<comment type="caution">
    <text evidence="6">Lacks conserved residue(s) required for the propagation of feature annotation.</text>
</comment>
<sequence length="248" mass="28447">MFTIKFAVTFSYGSISLLLETLIVYMMFRYWKEYSNSFFKLYIASYFFNLITFLNTLITLIYWDKSFAFIMVIITIFPFTQTYEVFLNRAYYTYTAVLDCYAVKTEANSAQIYNSVFAFLIVCTAITAIINVLSVCRLGLMSANIATAERNLLFVSFASFVIELFAASNTGFNKLSTGNQDAPLYKIAQTLLPFTSDALTFNSPWVLLFSSKVRDSMMKLFFPKRYSHVSATQTPVFVSTGRHSLHMY</sequence>
<feature type="transmembrane region" description="Helical" evidence="6">
    <location>
        <begin position="191"/>
        <end position="209"/>
    </location>
</feature>
<evidence type="ECO:0000256" key="6">
    <source>
        <dbReference type="RuleBase" id="RU280813"/>
    </source>
</evidence>
<comment type="caution">
    <text evidence="7">The sequence shown here is derived from an EMBL/GenBank/DDBJ whole genome shotgun (WGS) entry which is preliminary data.</text>
</comment>